<dbReference type="EMBL" id="AP024233">
    <property type="protein sequence ID" value="BCO08999.1"/>
    <property type="molecule type" value="Genomic_DNA"/>
</dbReference>
<dbReference type="AlphaFoldDB" id="A0A915U089"/>
<dbReference type="KEGG" id="ddu:GF1_13750"/>
<proteinExistence type="predicted"/>
<dbReference type="SUPFAM" id="SSF101386">
    <property type="entry name" value="all-alpha NTP pyrophosphatases"/>
    <property type="match status" value="1"/>
</dbReference>
<dbReference type="GO" id="GO:0046047">
    <property type="term" value="P:TTP catabolic process"/>
    <property type="evidence" value="ECO:0007669"/>
    <property type="project" value="TreeGrafter"/>
</dbReference>
<dbReference type="RefSeq" id="WP_267928878.1">
    <property type="nucleotide sequence ID" value="NZ_AP024233.1"/>
</dbReference>
<accession>A0A915U089</accession>
<dbReference type="Proteomes" id="UP001063350">
    <property type="component" value="Chromosome"/>
</dbReference>
<dbReference type="InterPro" id="IPR048015">
    <property type="entry name" value="NTP-PPase_MazG-like_N"/>
</dbReference>
<dbReference type="GO" id="GO:0046081">
    <property type="term" value="P:dUTP catabolic process"/>
    <property type="evidence" value="ECO:0007669"/>
    <property type="project" value="TreeGrafter"/>
</dbReference>
<dbReference type="GO" id="GO:0046052">
    <property type="term" value="P:UTP catabolic process"/>
    <property type="evidence" value="ECO:0007669"/>
    <property type="project" value="TreeGrafter"/>
</dbReference>
<dbReference type="InterPro" id="IPR011551">
    <property type="entry name" value="NTP_PyrPHydrolase_MazG"/>
</dbReference>
<feature type="domain" description="NTP pyrophosphohydrolase MazG-like" evidence="1">
    <location>
        <begin position="32"/>
        <end position="105"/>
    </location>
</feature>
<sequence>MNYTSDAREFLRLRDIIARLRSADGCPWDQRQTPKSLKKYLLEETEELAQAIDRDDPDHVCEEIGDLFYILGMLTAMYSDQDCFTATDALSSICEKMIRRHPHVFAGAATGDDEALRRQWEAIKADEKKNS</sequence>
<gene>
    <name evidence="2" type="ORF">GF1_13750</name>
</gene>
<dbReference type="InterPro" id="IPR004518">
    <property type="entry name" value="MazG-like_dom"/>
</dbReference>
<dbReference type="GO" id="GO:0046061">
    <property type="term" value="P:dATP catabolic process"/>
    <property type="evidence" value="ECO:0007669"/>
    <property type="project" value="TreeGrafter"/>
</dbReference>
<dbReference type="PANTHER" id="PTHR30522">
    <property type="entry name" value="NUCLEOSIDE TRIPHOSPHATE PYROPHOSPHOHYDROLASE"/>
    <property type="match status" value="1"/>
</dbReference>
<dbReference type="GO" id="GO:0046076">
    <property type="term" value="P:dTTP catabolic process"/>
    <property type="evidence" value="ECO:0007669"/>
    <property type="project" value="TreeGrafter"/>
</dbReference>
<evidence type="ECO:0000259" key="1">
    <source>
        <dbReference type="Pfam" id="PF03819"/>
    </source>
</evidence>
<dbReference type="PANTHER" id="PTHR30522:SF0">
    <property type="entry name" value="NUCLEOSIDE TRIPHOSPHATE PYROPHOSPHOHYDROLASE"/>
    <property type="match status" value="1"/>
</dbReference>
<evidence type="ECO:0000313" key="3">
    <source>
        <dbReference type="Proteomes" id="UP001063350"/>
    </source>
</evidence>
<evidence type="ECO:0000313" key="2">
    <source>
        <dbReference type="EMBL" id="BCO08999.1"/>
    </source>
</evidence>
<protein>
    <recommendedName>
        <fullName evidence="1">NTP pyrophosphohydrolase MazG-like domain-containing protein</fullName>
    </recommendedName>
</protein>
<dbReference type="CDD" id="cd11528">
    <property type="entry name" value="NTP-PPase_MazG_Nterm"/>
    <property type="match status" value="1"/>
</dbReference>
<dbReference type="Gene3D" id="1.10.287.1080">
    <property type="entry name" value="MazG-like"/>
    <property type="match status" value="1"/>
</dbReference>
<reference evidence="2" key="1">
    <citation type="submission" date="2020-12" db="EMBL/GenBank/DDBJ databases">
        <title>Desulfobium dissulfuricans gen. nov., sp. nov., a novel mesophilic, sulfate-reducing bacterium isolated from a deep-sea hydrothermal vent.</title>
        <authorList>
            <person name="Hashimoto Y."/>
            <person name="Tame A."/>
            <person name="Sawayama S."/>
            <person name="Miyazaki J."/>
            <person name="Takai K."/>
            <person name="Nakagawa S."/>
        </authorList>
    </citation>
    <scope>NUCLEOTIDE SEQUENCE</scope>
    <source>
        <strain evidence="2">GF1</strain>
    </source>
</reference>
<dbReference type="GO" id="GO:0006203">
    <property type="term" value="P:dGTP catabolic process"/>
    <property type="evidence" value="ECO:0007669"/>
    <property type="project" value="TreeGrafter"/>
</dbReference>
<name>A0A915U089_9BACT</name>
<organism evidence="2 3">
    <name type="scientific">Desulfolithobacter dissulfuricans</name>
    <dbReference type="NCBI Taxonomy" id="2795293"/>
    <lineage>
        <taxon>Bacteria</taxon>
        <taxon>Pseudomonadati</taxon>
        <taxon>Thermodesulfobacteriota</taxon>
        <taxon>Desulfobulbia</taxon>
        <taxon>Desulfobulbales</taxon>
        <taxon>Desulfobulbaceae</taxon>
        <taxon>Desulfolithobacter</taxon>
    </lineage>
</organism>
<dbReference type="Pfam" id="PF03819">
    <property type="entry name" value="MazG"/>
    <property type="match status" value="1"/>
</dbReference>
<dbReference type="GO" id="GO:0047429">
    <property type="term" value="F:nucleoside triphosphate diphosphatase activity"/>
    <property type="evidence" value="ECO:0007669"/>
    <property type="project" value="TreeGrafter"/>
</dbReference>
<keyword evidence="3" id="KW-1185">Reference proteome</keyword>